<dbReference type="AlphaFoldDB" id="A0A502GBP8"/>
<accession>A0A502GBP8</accession>
<dbReference type="EMBL" id="RCZP01000004">
    <property type="protein sequence ID" value="TPG59151.1"/>
    <property type="molecule type" value="Genomic_DNA"/>
</dbReference>
<comment type="caution">
    <text evidence="1">The sequence shown here is derived from an EMBL/GenBank/DDBJ whole genome shotgun (WGS) entry which is preliminary data.</text>
</comment>
<dbReference type="Proteomes" id="UP000317078">
    <property type="component" value="Unassembled WGS sequence"/>
</dbReference>
<keyword evidence="2" id="KW-1185">Reference proteome</keyword>
<evidence type="ECO:0000313" key="1">
    <source>
        <dbReference type="EMBL" id="TPG59151.1"/>
    </source>
</evidence>
<proteinExistence type="predicted"/>
<gene>
    <name evidence="1" type="ORF">EAH89_07345</name>
</gene>
<dbReference type="OrthoDB" id="7260461at2"/>
<organism evidence="1 2">
    <name type="scientific">Muricoccus nepalensis</name>
    <dbReference type="NCBI Taxonomy" id="1854500"/>
    <lineage>
        <taxon>Bacteria</taxon>
        <taxon>Pseudomonadati</taxon>
        <taxon>Pseudomonadota</taxon>
        <taxon>Alphaproteobacteria</taxon>
        <taxon>Acetobacterales</taxon>
        <taxon>Roseomonadaceae</taxon>
        <taxon>Muricoccus</taxon>
    </lineage>
</organism>
<name>A0A502GBP8_9PROT</name>
<sequence length="272" mass="27404">MASLFARLVGGSTTGLVGITLELIERSSAGAFLISSTLELRPLVSNAALRTQRYALLRTYDNAGTALHNLRLGLRTTGPAYDITLRLSVPQLEQGAFASTPMISPAGTTGSATARAADAPTLALTASQQQRGTLVGTFMLPQLAPAGSEQGLLQLDSGADTNRILLRNAAGGGAVEAVLASGGSTVATLPGGTITAGTPFRAALGWSSAGVAICVNGGAVQSSASLPAGLTRLLIGHATAALTRAAFGEMGSLDLHPTRLPDSSLQALTTLS</sequence>
<dbReference type="RefSeq" id="WP_140882139.1">
    <property type="nucleotide sequence ID" value="NZ_RCZP01000004.1"/>
</dbReference>
<evidence type="ECO:0000313" key="2">
    <source>
        <dbReference type="Proteomes" id="UP000317078"/>
    </source>
</evidence>
<reference evidence="1 2" key="1">
    <citation type="journal article" date="2019" name="Environ. Microbiol.">
        <title>Species interactions and distinct microbial communities in high Arctic permafrost affected cryosols are associated with the CH4 and CO2 gas fluxes.</title>
        <authorList>
            <person name="Altshuler I."/>
            <person name="Hamel J."/>
            <person name="Turney S."/>
            <person name="Magnuson E."/>
            <person name="Levesque R."/>
            <person name="Greer C."/>
            <person name="Whyte L.G."/>
        </authorList>
    </citation>
    <scope>NUCLEOTIDE SEQUENCE [LARGE SCALE GENOMIC DNA]</scope>
    <source>
        <strain evidence="1 2">S9.3B</strain>
    </source>
</reference>
<protein>
    <submittedName>
        <fullName evidence="1">Uncharacterized protein</fullName>
    </submittedName>
</protein>